<dbReference type="GO" id="GO:0016787">
    <property type="term" value="F:hydrolase activity"/>
    <property type="evidence" value="ECO:0007669"/>
    <property type="project" value="UniProtKB-KW"/>
</dbReference>
<evidence type="ECO:0000256" key="3">
    <source>
        <dbReference type="ARBA" id="ARBA00022759"/>
    </source>
</evidence>
<proteinExistence type="predicted"/>
<keyword evidence="1" id="KW-0235">DNA replication</keyword>
<dbReference type="GO" id="GO:0006260">
    <property type="term" value="P:DNA replication"/>
    <property type="evidence" value="ECO:0007669"/>
    <property type="project" value="UniProtKB-KW"/>
</dbReference>
<sequence>MSKQYRSPYQIAQAEKLAALWAAGELPAPTVDDYYCEPQQIEREPDGMSPVERKLWEANPDDFDFLRPYFRNLPDYLTRYFADRYVREYKQNGRRMANTFIRNRMGGELQRRIRLVMKRYQNLPTQSKALQISEDAEEALRNADIEYRHNPTGCTAPQISMNLDKAKNNAPRERILAELEQDEIADMAFKLAQAAQNQLHLLVHEDIDEAEDETALRVYRELANFAESMGIPQPEQRKKLLPEHAQCGLLKLLDTKWWQRRLKKARALMREHLAIAMGQVSKSASTYCSRDCLSEYKEQQRKNWQYIEKSVLIDEDTEETVDLSDMVLRSVANPAIRRHELMVRTRGCEDIANHLGLTGLFLTLTAPSKYHNTRKKGGFIENWNGASPRDAQSYLNAVWSRIRAQLARDDVRWFGVRVAEPHHDGTPHWHLLLWLTPENVAHARNVFIEYAIEDDTAELLPKKTKTREYVGPLDYRPRCDVKIIDPEKGTATGYIAKYISKNIDGFAMDQDKDDETGESIKETAKNVCAWKSRWSIRQFQFFGGAPVTTYRELRRYANIDKASFNEYLTTLSRKELIAIYNDHAMAADLHGPRLPAKKLKTKDLFARISNVYQPTVEHQNGNVVQAMQSADTGDWMGYVMGQGGPFVKRKDLIIRNTYDVTPFGSPYGEAVSKIGGIDAAGMEIKTRLRRFQIVLKSKVAQVADALSGGAAASRSSVNNCTPTSGDDFKERIRSEFLNIVGQAYELDDDNLSRLLKGQKIGVGNDTILKVAHQNGHVQLIQSDPPNDSDYLCRLDAPLDDLPWIDDWPEI</sequence>
<protein>
    <submittedName>
        <fullName evidence="6">Replication protein</fullName>
    </submittedName>
</protein>
<evidence type="ECO:0000256" key="2">
    <source>
        <dbReference type="ARBA" id="ARBA00022722"/>
    </source>
</evidence>
<evidence type="ECO:0000256" key="4">
    <source>
        <dbReference type="ARBA" id="ARBA00022801"/>
    </source>
</evidence>
<dbReference type="KEGG" id="vg:54977050"/>
<dbReference type="GeneID" id="54977050"/>
<feature type="domain" description="Replication gene A protein-like" evidence="5">
    <location>
        <begin position="183"/>
        <end position="505"/>
    </location>
</feature>
<keyword evidence="4" id="KW-0378">Hydrolase</keyword>
<keyword evidence="3" id="KW-0255">Endonuclease</keyword>
<accession>A0A1D9C9P3</accession>
<name>A0A1D9C9P3_9CAUD</name>
<evidence type="ECO:0000256" key="1">
    <source>
        <dbReference type="ARBA" id="ARBA00022705"/>
    </source>
</evidence>
<evidence type="ECO:0000313" key="7">
    <source>
        <dbReference type="Proteomes" id="UP000225897"/>
    </source>
</evidence>
<dbReference type="EMBL" id="KX774374">
    <property type="protein sequence ID" value="AOY11820.1"/>
    <property type="molecule type" value="Genomic_DNA"/>
</dbReference>
<dbReference type="RefSeq" id="YP_009786957.1">
    <property type="nucleotide sequence ID" value="NC_047775.1"/>
</dbReference>
<reference evidence="6 7" key="1">
    <citation type="submission" date="2016-08" db="EMBL/GenBank/DDBJ databases">
        <title>Salinivibrio phage SMHB1.</title>
        <authorList>
            <person name="Olonade I.T."/>
            <person name="van Zyl L.J."/>
            <person name="Trindade M.I."/>
        </authorList>
    </citation>
    <scope>NUCLEOTIDE SEQUENCE [LARGE SCALE GENOMIC DNA]</scope>
</reference>
<organism evidence="6 7">
    <name type="scientific">Salinivibrio phage SMHB1</name>
    <dbReference type="NCBI Taxonomy" id="1897436"/>
    <lineage>
        <taxon>Viruses</taxon>
        <taxon>Duplodnaviria</taxon>
        <taxon>Heunggongvirae</taxon>
        <taxon>Uroviricota</taxon>
        <taxon>Caudoviricetes</taxon>
        <taxon>Peduoviridae</taxon>
        <taxon>Playavirus</taxon>
        <taxon>Playavirus SMHB1</taxon>
    </lineage>
</organism>
<dbReference type="Pfam" id="PF05840">
    <property type="entry name" value="Phage_GPA"/>
    <property type="match status" value="1"/>
</dbReference>
<dbReference type="GO" id="GO:0004519">
    <property type="term" value="F:endonuclease activity"/>
    <property type="evidence" value="ECO:0007669"/>
    <property type="project" value="UniProtKB-KW"/>
</dbReference>
<evidence type="ECO:0000313" key="6">
    <source>
        <dbReference type="EMBL" id="AOY11820.1"/>
    </source>
</evidence>
<dbReference type="Proteomes" id="UP000225897">
    <property type="component" value="Segment"/>
</dbReference>
<evidence type="ECO:0000259" key="5">
    <source>
        <dbReference type="Pfam" id="PF05840"/>
    </source>
</evidence>
<keyword evidence="2" id="KW-0540">Nuclease</keyword>
<keyword evidence="7" id="KW-1185">Reference proteome</keyword>
<dbReference type="InterPro" id="IPR008766">
    <property type="entry name" value="Replication_gene_A-like"/>
</dbReference>
<gene>
    <name evidence="6" type="primary">PP_00015</name>
</gene>